<dbReference type="Pfam" id="PF21083">
    <property type="entry name" value="ZapC_N"/>
    <property type="match status" value="1"/>
</dbReference>
<organism evidence="8 9">
    <name type="scientific">Idiomarina xiamenensis 10-D-4</name>
    <dbReference type="NCBI Taxonomy" id="740709"/>
    <lineage>
        <taxon>Bacteria</taxon>
        <taxon>Pseudomonadati</taxon>
        <taxon>Pseudomonadota</taxon>
        <taxon>Gammaproteobacteria</taxon>
        <taxon>Alteromonadales</taxon>
        <taxon>Idiomarinaceae</taxon>
        <taxon>Idiomarina</taxon>
    </lineage>
</organism>
<comment type="subcellular location">
    <subcellularLocation>
        <location evidence="5">Cytoplasm</location>
    </subcellularLocation>
</comment>
<dbReference type="EMBL" id="AMRG01000002">
    <property type="protein sequence ID" value="EKE87026.1"/>
    <property type="molecule type" value="Genomic_DNA"/>
</dbReference>
<dbReference type="InterPro" id="IPR048373">
    <property type="entry name" value="ZapC_N"/>
</dbReference>
<dbReference type="eggNOG" id="ENOG502Z8AH">
    <property type="taxonomic scope" value="Bacteria"/>
</dbReference>
<keyword evidence="2 5" id="KW-0132">Cell division</keyword>
<dbReference type="Pfam" id="PF07126">
    <property type="entry name" value="ZapC_C"/>
    <property type="match status" value="1"/>
</dbReference>
<evidence type="ECO:0000259" key="7">
    <source>
        <dbReference type="Pfam" id="PF21083"/>
    </source>
</evidence>
<dbReference type="RefSeq" id="WP_008487465.1">
    <property type="nucleotide sequence ID" value="NZ_AMRG01000002.1"/>
</dbReference>
<comment type="caution">
    <text evidence="8">The sequence shown here is derived from an EMBL/GenBank/DDBJ whole genome shotgun (WGS) entry which is preliminary data.</text>
</comment>
<evidence type="ECO:0000256" key="3">
    <source>
        <dbReference type="ARBA" id="ARBA00023210"/>
    </source>
</evidence>
<evidence type="ECO:0000256" key="1">
    <source>
        <dbReference type="ARBA" id="ARBA00022490"/>
    </source>
</evidence>
<evidence type="ECO:0000256" key="5">
    <source>
        <dbReference type="HAMAP-Rule" id="MF_00906"/>
    </source>
</evidence>
<dbReference type="OrthoDB" id="5765005at2"/>
<keyword evidence="1 5" id="KW-0963">Cytoplasm</keyword>
<keyword evidence="9" id="KW-1185">Reference proteome</keyword>
<dbReference type="GO" id="GO:0043093">
    <property type="term" value="P:FtsZ-dependent cytokinesis"/>
    <property type="evidence" value="ECO:0007669"/>
    <property type="project" value="UniProtKB-UniRule"/>
</dbReference>
<feature type="domain" description="Cell-division protein ZapC C-terminal" evidence="6">
    <location>
        <begin position="96"/>
        <end position="174"/>
    </location>
</feature>
<evidence type="ECO:0000256" key="2">
    <source>
        <dbReference type="ARBA" id="ARBA00022618"/>
    </source>
</evidence>
<dbReference type="STRING" id="740709.A10D4_02252"/>
<protein>
    <recommendedName>
        <fullName evidence="5">Cell division protein ZapC</fullName>
    </recommendedName>
</protein>
<name>K2JUB0_9GAMM</name>
<feature type="domain" description="Cell-division protein ZapC N-terminal" evidence="7">
    <location>
        <begin position="8"/>
        <end position="93"/>
    </location>
</feature>
<dbReference type="InterPro" id="IPR048372">
    <property type="entry name" value="ZapC_C"/>
</dbReference>
<evidence type="ECO:0000256" key="4">
    <source>
        <dbReference type="ARBA" id="ARBA00023306"/>
    </source>
</evidence>
<dbReference type="GO" id="GO:0005737">
    <property type="term" value="C:cytoplasm"/>
    <property type="evidence" value="ECO:0007669"/>
    <property type="project" value="UniProtKB-SubCell"/>
</dbReference>
<dbReference type="GO" id="GO:0000917">
    <property type="term" value="P:division septum assembly"/>
    <property type="evidence" value="ECO:0007669"/>
    <property type="project" value="UniProtKB-KW"/>
</dbReference>
<dbReference type="HAMAP" id="MF_00906">
    <property type="entry name" value="ZapC"/>
    <property type="match status" value="1"/>
</dbReference>
<dbReference type="Proteomes" id="UP000014115">
    <property type="component" value="Unassembled WGS sequence"/>
</dbReference>
<reference evidence="8 9" key="1">
    <citation type="journal article" date="2012" name="J. Bacteriol.">
        <title>Genome Sequence of Idiomarina xiamenensis Type Strain 10-D-4.</title>
        <authorList>
            <person name="Lai Q."/>
            <person name="Wang L."/>
            <person name="Wang W."/>
            <person name="Shao Z."/>
        </authorList>
    </citation>
    <scope>NUCLEOTIDE SEQUENCE [LARGE SCALE GENOMIC DNA]</scope>
    <source>
        <strain evidence="8 9">10-D-4</strain>
    </source>
</reference>
<evidence type="ECO:0000313" key="8">
    <source>
        <dbReference type="EMBL" id="EKE87026.1"/>
    </source>
</evidence>
<comment type="similarity">
    <text evidence="5">Belongs to the ZapC family.</text>
</comment>
<dbReference type="PATRIC" id="fig|740709.3.peg.453"/>
<keyword evidence="4 5" id="KW-0131">Cell cycle</keyword>
<sequence length="185" mass="21257">MSVEQGMWIVDDQSQQLQFSCSGSHGVLDDDSTAQPLPYRLKQLVNLPTSALSFSIEDATHYQQALDYFEPFTEFDDAERHQIALCVAAWLRFGRPHMPQSWHFQQAHTDNWPVNKRLCELNSGFAQGLFYIIARDDEFSECMLIDGDMPLSDIKTLHRYQTVKVLHNRLLPATIELIASTRRLA</sequence>
<dbReference type="AlphaFoldDB" id="K2JUB0"/>
<comment type="function">
    <text evidence="5">Contributes to the efficiency of the cell division process by stabilizing the polymeric form of the cell division protein FtsZ. Acts by promoting interactions between FtsZ protofilaments and suppressing the GTPase activity of FtsZ.</text>
</comment>
<evidence type="ECO:0000313" key="9">
    <source>
        <dbReference type="Proteomes" id="UP000014115"/>
    </source>
</evidence>
<evidence type="ECO:0000259" key="6">
    <source>
        <dbReference type="Pfam" id="PF07126"/>
    </source>
</evidence>
<gene>
    <name evidence="5" type="primary">zapC</name>
    <name evidence="8" type="ORF">A10D4_02252</name>
</gene>
<comment type="subunit">
    <text evidence="5">Interacts directly with FtsZ.</text>
</comment>
<keyword evidence="3 5" id="KW-0717">Septation</keyword>
<accession>K2JUB0</accession>
<dbReference type="InterPro" id="IPR009809">
    <property type="entry name" value="ZapC"/>
</dbReference>
<proteinExistence type="inferred from homology"/>